<keyword evidence="3" id="KW-1185">Reference proteome</keyword>
<reference evidence="2" key="2">
    <citation type="submission" date="2022-01" db="EMBL/GenBank/DDBJ databases">
        <authorList>
            <person name="Yamashiro T."/>
            <person name="Shiraishi A."/>
            <person name="Satake H."/>
            <person name="Nakayama K."/>
        </authorList>
    </citation>
    <scope>NUCLEOTIDE SEQUENCE</scope>
</reference>
<dbReference type="EMBL" id="BQNB010008897">
    <property type="protein sequence ID" value="GJS55867.1"/>
    <property type="molecule type" value="Genomic_DNA"/>
</dbReference>
<organism evidence="2 3">
    <name type="scientific">Tanacetum coccineum</name>
    <dbReference type="NCBI Taxonomy" id="301880"/>
    <lineage>
        <taxon>Eukaryota</taxon>
        <taxon>Viridiplantae</taxon>
        <taxon>Streptophyta</taxon>
        <taxon>Embryophyta</taxon>
        <taxon>Tracheophyta</taxon>
        <taxon>Spermatophyta</taxon>
        <taxon>Magnoliopsida</taxon>
        <taxon>eudicotyledons</taxon>
        <taxon>Gunneridae</taxon>
        <taxon>Pentapetalae</taxon>
        <taxon>asterids</taxon>
        <taxon>campanulids</taxon>
        <taxon>Asterales</taxon>
        <taxon>Asteraceae</taxon>
        <taxon>Asteroideae</taxon>
        <taxon>Anthemideae</taxon>
        <taxon>Anthemidinae</taxon>
        <taxon>Tanacetum</taxon>
    </lineage>
</organism>
<accession>A0ABQ4WSN7</accession>
<feature type="compositionally biased region" description="Polar residues" evidence="1">
    <location>
        <begin position="73"/>
        <end position="97"/>
    </location>
</feature>
<feature type="compositionally biased region" description="Low complexity" evidence="1">
    <location>
        <begin position="54"/>
        <end position="72"/>
    </location>
</feature>
<feature type="compositionally biased region" description="Polar residues" evidence="1">
    <location>
        <begin position="37"/>
        <end position="53"/>
    </location>
</feature>
<evidence type="ECO:0000256" key="1">
    <source>
        <dbReference type="SAM" id="MobiDB-lite"/>
    </source>
</evidence>
<comment type="caution">
    <text evidence="2">The sequence shown here is derived from an EMBL/GenBank/DDBJ whole genome shotgun (WGS) entry which is preliminary data.</text>
</comment>
<sequence length="209" mass="22982">MASTQASSSNPSNKIKLTIIPPRQLFVDLFSEEDDTTTPYPITKSSYLSPSNAPSKTPSTKDTSSTFGTTSSLFESKPQSLPPSSNDTPSSQPSNPFFDNIMDVPPRPSNPILLQSHPSLDITISLSPITPLDHILDTPSPPSPQPPPQPPLMRHSIYFNTFVYHGFNCLCCFHNRNLIFSLRAEMNLMFAHLQYLLTSAIASPSLLHP</sequence>
<gene>
    <name evidence="2" type="ORF">Tco_0629229</name>
</gene>
<evidence type="ECO:0000313" key="2">
    <source>
        <dbReference type="EMBL" id="GJS55867.1"/>
    </source>
</evidence>
<protein>
    <submittedName>
        <fullName evidence="2">Uncharacterized protein</fullName>
    </submittedName>
</protein>
<dbReference type="Proteomes" id="UP001151760">
    <property type="component" value="Unassembled WGS sequence"/>
</dbReference>
<name>A0ABQ4WSN7_9ASTR</name>
<evidence type="ECO:0000313" key="3">
    <source>
        <dbReference type="Proteomes" id="UP001151760"/>
    </source>
</evidence>
<feature type="region of interest" description="Disordered" evidence="1">
    <location>
        <begin position="30"/>
        <end position="102"/>
    </location>
</feature>
<reference evidence="2" key="1">
    <citation type="journal article" date="2022" name="Int. J. Mol. Sci.">
        <title>Draft Genome of Tanacetum Coccineum: Genomic Comparison of Closely Related Tanacetum-Family Plants.</title>
        <authorList>
            <person name="Yamashiro T."/>
            <person name="Shiraishi A."/>
            <person name="Nakayama K."/>
            <person name="Satake H."/>
        </authorList>
    </citation>
    <scope>NUCLEOTIDE SEQUENCE</scope>
</reference>
<proteinExistence type="predicted"/>